<accession>A0A9X8DJV5</accession>
<dbReference type="SUPFAM" id="SSF81524">
    <property type="entry name" value="14 kDa protein of cytochrome bc1 complex (Ubiquinol-cytochrome c reductase)"/>
    <property type="match status" value="1"/>
</dbReference>
<keyword evidence="4" id="KW-0679">Respiratory chain</keyword>
<evidence type="ECO:0000256" key="8">
    <source>
        <dbReference type="ARBA" id="ARBA00023136"/>
    </source>
</evidence>
<evidence type="ECO:0000256" key="3">
    <source>
        <dbReference type="ARBA" id="ARBA00022448"/>
    </source>
</evidence>
<comment type="similarity">
    <text evidence="2">Belongs to the UQCRB/QCR7 family.</text>
</comment>
<dbReference type="GO" id="GO:0006122">
    <property type="term" value="P:mitochondrial electron transport, ubiquinol to cytochrome c"/>
    <property type="evidence" value="ECO:0007669"/>
    <property type="project" value="InterPro"/>
</dbReference>
<dbReference type="AlphaFoldDB" id="A0A9X8DJV5"/>
<dbReference type="InterPro" id="IPR003197">
    <property type="entry name" value="QCR7"/>
</dbReference>
<organism evidence="9 10">
    <name type="scientific">Aphanomyces astaci</name>
    <name type="common">Crayfish plague agent</name>
    <dbReference type="NCBI Taxonomy" id="112090"/>
    <lineage>
        <taxon>Eukaryota</taxon>
        <taxon>Sar</taxon>
        <taxon>Stramenopiles</taxon>
        <taxon>Oomycota</taxon>
        <taxon>Saprolegniomycetes</taxon>
        <taxon>Saprolegniales</taxon>
        <taxon>Verrucalvaceae</taxon>
        <taxon>Aphanomyces</taxon>
    </lineage>
</organism>
<name>A0A9X8DJV5_APHAT</name>
<keyword evidence="7" id="KW-0496">Mitochondrion</keyword>
<evidence type="ECO:0000256" key="6">
    <source>
        <dbReference type="ARBA" id="ARBA00022982"/>
    </source>
</evidence>
<dbReference type="InterPro" id="IPR036544">
    <property type="entry name" value="QCR7_sf"/>
</dbReference>
<protein>
    <submittedName>
        <fullName evidence="9">Uncharacterized protein</fullName>
    </submittedName>
</protein>
<keyword evidence="6" id="KW-0249">Electron transport</keyword>
<dbReference type="PANTHER" id="PTHR12022:SF0">
    <property type="entry name" value="CYTOCHROME B-C1 COMPLEX SUBUNIT 7"/>
    <property type="match status" value="1"/>
</dbReference>
<gene>
    <name evidence="9" type="ORF">DYB28_007384</name>
</gene>
<dbReference type="EMBL" id="QUTI01058455">
    <property type="protein sequence ID" value="RLN94641.1"/>
    <property type="molecule type" value="Genomic_DNA"/>
</dbReference>
<evidence type="ECO:0000256" key="7">
    <source>
        <dbReference type="ARBA" id="ARBA00023128"/>
    </source>
</evidence>
<evidence type="ECO:0000256" key="5">
    <source>
        <dbReference type="ARBA" id="ARBA00022792"/>
    </source>
</evidence>
<evidence type="ECO:0000313" key="10">
    <source>
        <dbReference type="Proteomes" id="UP000275652"/>
    </source>
</evidence>
<dbReference type="GO" id="GO:0005743">
    <property type="term" value="C:mitochondrial inner membrane"/>
    <property type="evidence" value="ECO:0007669"/>
    <property type="project" value="UniProtKB-SubCell"/>
</dbReference>
<evidence type="ECO:0000256" key="4">
    <source>
        <dbReference type="ARBA" id="ARBA00022660"/>
    </source>
</evidence>
<evidence type="ECO:0000256" key="2">
    <source>
        <dbReference type="ARBA" id="ARBA00008554"/>
    </source>
</evidence>
<dbReference type="Pfam" id="PF02271">
    <property type="entry name" value="UCR_14kD"/>
    <property type="match status" value="1"/>
</dbReference>
<proteinExistence type="inferred from homology"/>
<dbReference type="Proteomes" id="UP000275652">
    <property type="component" value="Unassembled WGS sequence"/>
</dbReference>
<dbReference type="PANTHER" id="PTHR12022">
    <property type="entry name" value="UBIQUINOL-CYTOCHROME C REDUCTASE COMPLEX 14 KD PROTEIN"/>
    <property type="match status" value="1"/>
</dbReference>
<comment type="subcellular location">
    <subcellularLocation>
        <location evidence="1">Mitochondrion inner membrane</location>
        <topology evidence="1">Peripheral membrane protein</topology>
        <orientation evidence="1">Matrix side</orientation>
    </subcellularLocation>
</comment>
<dbReference type="GO" id="GO:0045275">
    <property type="term" value="C:respiratory chain complex III"/>
    <property type="evidence" value="ECO:0007669"/>
    <property type="project" value="InterPro"/>
</dbReference>
<reference evidence="9 10" key="1">
    <citation type="journal article" date="2018" name="J. Invertebr. Pathol.">
        <title>New genotyping method for the causative agent of crayfish plague (Aphanomyces astaci) based on whole genome data.</title>
        <authorList>
            <person name="Minardi D."/>
            <person name="Studholme D.J."/>
            <person name="van der Giezen M."/>
            <person name="Pretto T."/>
            <person name="Oidtmann B."/>
        </authorList>
    </citation>
    <scope>NUCLEOTIDE SEQUENCE [LARGE SCALE GENOMIC DNA]</scope>
    <source>
        <strain evidence="9 10">KB13</strain>
    </source>
</reference>
<keyword evidence="3" id="KW-0813">Transport</keyword>
<keyword evidence="8" id="KW-0472">Membrane</keyword>
<dbReference type="Gene3D" id="1.10.1090.10">
    <property type="entry name" value="Cytochrome b-c1 complex subunit 7"/>
    <property type="match status" value="1"/>
</dbReference>
<evidence type="ECO:0000313" key="9">
    <source>
        <dbReference type="EMBL" id="RLN94641.1"/>
    </source>
</evidence>
<sequence>MSSDAGATTDEVLTIVDKTLARRQYFRERQRKCRRKLNADVEAITEEFVHLQSVLDGLQAIRPPSMVEERTNNTRLLHTNTPDGAFVNSLQGHFHEADRFIVVIRQVEHDEVHVCGPVLRQRHYRSWMEVRQVSPTHIIMRTVGHLSRVFRARDGFVSTTELAVLRGIDLTGIQDDQKDAYVWREFIRRANAHFFGGCCTPQTKELTAHIPGKMVLGQIAKLYQKSVAKQLRQLGLRYDDALVETSEVQRAVHWLDRDQSLARTRRLSRAADLSFKRTYLPEEIQKIQEPYNFYLHDKVAEATELADERNKLTKW</sequence>
<evidence type="ECO:0000256" key="1">
    <source>
        <dbReference type="ARBA" id="ARBA00004443"/>
    </source>
</evidence>
<comment type="caution">
    <text evidence="9">The sequence shown here is derived from an EMBL/GenBank/DDBJ whole genome shotgun (WGS) entry which is preliminary data.</text>
</comment>
<keyword evidence="5" id="KW-0999">Mitochondrion inner membrane</keyword>